<dbReference type="InParanoid" id="A0A0V1BPR9"/>
<comment type="caution">
    <text evidence="1">The sequence shown here is derived from an EMBL/GenBank/DDBJ whole genome shotgun (WGS) entry which is preliminary data.</text>
</comment>
<name>A0A0V1BPR9_TRISP</name>
<sequence>MILDPSAHFGVRVCNEPLPQAGSWTSSTALLVHSSLNGDRPVLTGGFPFLSYSRFLDGIITIKQQSVSIVFIGDCQQGPPTMRYSKLFRPHNNDPHKYTRTTVLHL</sequence>
<organism evidence="1 2">
    <name type="scientific">Trichinella spiralis</name>
    <name type="common">Trichina worm</name>
    <dbReference type="NCBI Taxonomy" id="6334"/>
    <lineage>
        <taxon>Eukaryota</taxon>
        <taxon>Metazoa</taxon>
        <taxon>Ecdysozoa</taxon>
        <taxon>Nematoda</taxon>
        <taxon>Enoplea</taxon>
        <taxon>Dorylaimia</taxon>
        <taxon>Trichinellida</taxon>
        <taxon>Trichinellidae</taxon>
        <taxon>Trichinella</taxon>
    </lineage>
</organism>
<evidence type="ECO:0000313" key="2">
    <source>
        <dbReference type="Proteomes" id="UP000054776"/>
    </source>
</evidence>
<dbReference type="EMBL" id="JYDH01000021">
    <property type="protein sequence ID" value="KRY38976.1"/>
    <property type="molecule type" value="Genomic_DNA"/>
</dbReference>
<keyword evidence="2" id="KW-1185">Reference proteome</keyword>
<protein>
    <submittedName>
        <fullName evidence="1">Uncharacterized protein</fullName>
    </submittedName>
</protein>
<accession>A0A0V1BPR9</accession>
<gene>
    <name evidence="1" type="ORF">T01_15752</name>
</gene>
<dbReference type="AlphaFoldDB" id="A0A0V1BPR9"/>
<reference evidence="1 2" key="1">
    <citation type="submission" date="2015-01" db="EMBL/GenBank/DDBJ databases">
        <title>Evolution of Trichinella species and genotypes.</title>
        <authorList>
            <person name="Korhonen P.K."/>
            <person name="Edoardo P."/>
            <person name="Giuseppe L.R."/>
            <person name="Gasser R.B."/>
        </authorList>
    </citation>
    <scope>NUCLEOTIDE SEQUENCE [LARGE SCALE GENOMIC DNA]</scope>
    <source>
        <strain evidence="1">ISS3</strain>
    </source>
</reference>
<dbReference type="OrthoDB" id="5918026at2759"/>
<proteinExistence type="predicted"/>
<dbReference type="Proteomes" id="UP000054776">
    <property type="component" value="Unassembled WGS sequence"/>
</dbReference>
<evidence type="ECO:0000313" key="1">
    <source>
        <dbReference type="EMBL" id="KRY38976.1"/>
    </source>
</evidence>